<dbReference type="EMBL" id="BQNJ01000002">
    <property type="protein sequence ID" value="GKH03604.1"/>
    <property type="molecule type" value="Genomic_DNA"/>
</dbReference>
<reference evidence="1" key="1">
    <citation type="submission" date="2022-01" db="EMBL/GenBank/DDBJ databases">
        <title>Novel bile acid biosynthetic pathways are enriched in the microbiome of centenarians.</title>
        <authorList>
            <person name="Sato Y."/>
            <person name="Atarashi K."/>
            <person name="Plichta R.D."/>
            <person name="Arai Y."/>
            <person name="Sasajima S."/>
            <person name="Kearney M.S."/>
            <person name="Suda W."/>
            <person name="Takeshita K."/>
            <person name="Sasaki T."/>
            <person name="Okamoto S."/>
            <person name="Skelly N.A."/>
            <person name="Okamura Y."/>
            <person name="Vlamakis H."/>
            <person name="Li Y."/>
            <person name="Tanoue T."/>
            <person name="Takei H."/>
            <person name="Nittono H."/>
            <person name="Narushima S."/>
            <person name="Irie J."/>
            <person name="Itoh H."/>
            <person name="Moriya K."/>
            <person name="Sugiura Y."/>
            <person name="Suematsu M."/>
            <person name="Moritoki N."/>
            <person name="Shibata S."/>
            <person name="Littman R.D."/>
            <person name="Fischbach A.M."/>
            <person name="Uwamino Y."/>
            <person name="Inoue T."/>
            <person name="Honda A."/>
            <person name="Hattori M."/>
            <person name="Murai T."/>
            <person name="Xavier J.R."/>
            <person name="Hirose N."/>
            <person name="Honda K."/>
        </authorList>
    </citation>
    <scope>NUCLEOTIDE SEQUENCE</scope>
    <source>
        <strain evidence="1">CE91-St55</strain>
    </source>
</reference>
<accession>A0AA37JLX3</accession>
<proteinExistence type="predicted"/>
<protein>
    <submittedName>
        <fullName evidence="1">Uncharacterized protein</fullName>
    </submittedName>
</protein>
<evidence type="ECO:0000313" key="1">
    <source>
        <dbReference type="EMBL" id="GKH03604.1"/>
    </source>
</evidence>
<gene>
    <name evidence="1" type="ORF">CE91St55_55850</name>
</gene>
<comment type="caution">
    <text evidence="1">The sequence shown here is derived from an EMBL/GenBank/DDBJ whole genome shotgun (WGS) entry which is preliminary data.</text>
</comment>
<sequence length="58" mass="6607">MFEKVGTVSDVNNAEYPSEEFHGSRLETGQEVYASQAIPEKLYVKYDRGFGLFERSAE</sequence>
<dbReference type="Proteomes" id="UP001055091">
    <property type="component" value="Unassembled WGS sequence"/>
</dbReference>
<organism evidence="1 2">
    <name type="scientific">Hungatella hathewayi</name>
    <dbReference type="NCBI Taxonomy" id="154046"/>
    <lineage>
        <taxon>Bacteria</taxon>
        <taxon>Bacillati</taxon>
        <taxon>Bacillota</taxon>
        <taxon>Clostridia</taxon>
        <taxon>Lachnospirales</taxon>
        <taxon>Lachnospiraceae</taxon>
        <taxon>Hungatella</taxon>
    </lineage>
</organism>
<dbReference type="AlphaFoldDB" id="A0AA37JLX3"/>
<name>A0AA37JLX3_9FIRM</name>
<evidence type="ECO:0000313" key="2">
    <source>
        <dbReference type="Proteomes" id="UP001055091"/>
    </source>
</evidence>